<dbReference type="Gene3D" id="3.40.190.120">
    <property type="entry name" value="Osmoprotection protein (prox), domain 2"/>
    <property type="match status" value="1"/>
</dbReference>
<dbReference type="Proteomes" id="UP000183376">
    <property type="component" value="Chromosome I"/>
</dbReference>
<keyword evidence="3" id="KW-1185">Reference proteome</keyword>
<dbReference type="Gene3D" id="3.40.190.10">
    <property type="entry name" value="Periplasmic binding protein-like II"/>
    <property type="match status" value="1"/>
</dbReference>
<dbReference type="InterPro" id="IPR007210">
    <property type="entry name" value="ABC_Gly_betaine_transp_sub-bd"/>
</dbReference>
<dbReference type="Pfam" id="PF04069">
    <property type="entry name" value="OpuAC"/>
    <property type="match status" value="1"/>
</dbReference>
<dbReference type="AlphaFoldDB" id="A0A1H0BJH1"/>
<protein>
    <submittedName>
        <fullName evidence="2">Osmoprotectant transport system substrate-binding protein</fullName>
    </submittedName>
</protein>
<feature type="domain" description="ABC-type glycine betaine transport system substrate-binding" evidence="1">
    <location>
        <begin position="33"/>
        <end position="289"/>
    </location>
</feature>
<dbReference type="EMBL" id="LT629701">
    <property type="protein sequence ID" value="SDN45776.1"/>
    <property type="molecule type" value="Genomic_DNA"/>
</dbReference>
<evidence type="ECO:0000259" key="1">
    <source>
        <dbReference type="Pfam" id="PF04069"/>
    </source>
</evidence>
<dbReference type="eggNOG" id="COG1732">
    <property type="taxonomic scope" value="Bacteria"/>
</dbReference>
<evidence type="ECO:0000313" key="3">
    <source>
        <dbReference type="Proteomes" id="UP000183376"/>
    </source>
</evidence>
<accession>A0A1H0BJH1</accession>
<dbReference type="GO" id="GO:0043190">
    <property type="term" value="C:ATP-binding cassette (ABC) transporter complex"/>
    <property type="evidence" value="ECO:0007669"/>
    <property type="project" value="InterPro"/>
</dbReference>
<dbReference type="STRING" id="211114.SAMN04489726_6699"/>
<dbReference type="CDD" id="cd13606">
    <property type="entry name" value="PBP2_ProX_like"/>
    <property type="match status" value="1"/>
</dbReference>
<organism evidence="2 3">
    <name type="scientific">Allokutzneria albata</name>
    <name type="common">Kibdelosporangium albatum</name>
    <dbReference type="NCBI Taxonomy" id="211114"/>
    <lineage>
        <taxon>Bacteria</taxon>
        <taxon>Bacillati</taxon>
        <taxon>Actinomycetota</taxon>
        <taxon>Actinomycetes</taxon>
        <taxon>Pseudonocardiales</taxon>
        <taxon>Pseudonocardiaceae</taxon>
        <taxon>Allokutzneria</taxon>
    </lineage>
</organism>
<reference evidence="2 3" key="1">
    <citation type="submission" date="2016-10" db="EMBL/GenBank/DDBJ databases">
        <authorList>
            <person name="de Groot N.N."/>
        </authorList>
    </citation>
    <scope>NUCLEOTIDE SEQUENCE [LARGE SCALE GENOMIC DNA]</scope>
    <source>
        <strain evidence="2 3">DSM 44149</strain>
    </source>
</reference>
<proteinExistence type="predicted"/>
<gene>
    <name evidence="2" type="ORF">SAMN04489726_6699</name>
</gene>
<dbReference type="PROSITE" id="PS51257">
    <property type="entry name" value="PROKAR_LIPOPROTEIN"/>
    <property type="match status" value="1"/>
</dbReference>
<sequence>MKRTMAVVAAAALLLTGCGGDPLKGGGGAAGGQIVIGSADFSESELLMHIYAGALTNAGVQVTTKPRVGSREVLVKALQDKSLAVVPEYSGNLLQYFDKQNPAAQPDEVMTALKQKVPSGLEVLDKSAAEDSDALVVSKDLAAQGVKSIADLGPKCSQYVLGAAGEWKDRWTAKIAQLYGCTFKEIKTTDAAGPVTVEALKSGQVQVANLFTTASAISANGFTALEDPKRLYPAQNILPLIRSEALDAKGKAALNKVSAALTTDKLVALNKRIEIDKETVADVAKEFVTQNKL</sequence>
<dbReference type="GO" id="GO:0022857">
    <property type="term" value="F:transmembrane transporter activity"/>
    <property type="evidence" value="ECO:0007669"/>
    <property type="project" value="InterPro"/>
</dbReference>
<name>A0A1H0BJH1_ALLAB</name>
<dbReference type="RefSeq" id="WP_030426756.1">
    <property type="nucleotide sequence ID" value="NZ_JOEF01000001.1"/>
</dbReference>
<evidence type="ECO:0000313" key="2">
    <source>
        <dbReference type="EMBL" id="SDN45776.1"/>
    </source>
</evidence>
<dbReference type="SUPFAM" id="SSF53850">
    <property type="entry name" value="Periplasmic binding protein-like II"/>
    <property type="match status" value="1"/>
</dbReference>
<dbReference type="OrthoDB" id="9781705at2"/>